<dbReference type="EMBL" id="DVIQ01000008">
    <property type="protein sequence ID" value="HIS30253.1"/>
    <property type="molecule type" value="Genomic_DNA"/>
</dbReference>
<comment type="caution">
    <text evidence="2">The sequence shown here is derived from an EMBL/GenBank/DDBJ whole genome shotgun (WGS) entry which is preliminary data.</text>
</comment>
<feature type="domain" description="YgjP-like metallopeptidase" evidence="1">
    <location>
        <begin position="85"/>
        <end position="187"/>
    </location>
</feature>
<dbReference type="PANTHER" id="PTHR30399:SF1">
    <property type="entry name" value="UTP PYROPHOSPHATASE"/>
    <property type="match status" value="1"/>
</dbReference>
<dbReference type="PANTHER" id="PTHR30399">
    <property type="entry name" value="UNCHARACTERIZED PROTEIN YGJP"/>
    <property type="match status" value="1"/>
</dbReference>
<dbReference type="InterPro" id="IPR053136">
    <property type="entry name" value="UTP_pyrophosphatase-like"/>
</dbReference>
<gene>
    <name evidence="2" type="ORF">IAB44_01685</name>
</gene>
<sequence>MITEYRIPGETGEIPVRILRSARKSIGLEVRPSGEALARIPRGLSDRELKAFLERHAGWIREKHALSLKRMDSRLSTGAVPPAELTREEKEKIGRKIQERVRFYGEKMGVSWGTITIRNQKTRWGSCSARGNLNFNYQLYYLPQELLDYVVVHELAHRRYMNHSAEFWKEVERYYPDYRNAREKLKERRLVS</sequence>
<reference evidence="2" key="1">
    <citation type="submission" date="2020-10" db="EMBL/GenBank/DDBJ databases">
        <authorList>
            <person name="Gilroy R."/>
        </authorList>
    </citation>
    <scope>NUCLEOTIDE SEQUENCE</scope>
    <source>
        <strain evidence="2">CHK190-19873</strain>
    </source>
</reference>
<name>A0A9D1EQW4_9FIRM</name>
<proteinExistence type="predicted"/>
<reference evidence="2" key="2">
    <citation type="journal article" date="2021" name="PeerJ">
        <title>Extensive microbial diversity within the chicken gut microbiome revealed by metagenomics and culture.</title>
        <authorList>
            <person name="Gilroy R."/>
            <person name="Ravi A."/>
            <person name="Getino M."/>
            <person name="Pursley I."/>
            <person name="Horton D.L."/>
            <person name="Alikhan N.F."/>
            <person name="Baker D."/>
            <person name="Gharbi K."/>
            <person name="Hall N."/>
            <person name="Watson M."/>
            <person name="Adriaenssens E.M."/>
            <person name="Foster-Nyarko E."/>
            <person name="Jarju S."/>
            <person name="Secka A."/>
            <person name="Antonio M."/>
            <person name="Oren A."/>
            <person name="Chaudhuri R.R."/>
            <person name="La Ragione R."/>
            <person name="Hildebrand F."/>
            <person name="Pallen M.J."/>
        </authorList>
    </citation>
    <scope>NUCLEOTIDE SEQUENCE</scope>
    <source>
        <strain evidence="2">CHK190-19873</strain>
    </source>
</reference>
<evidence type="ECO:0000313" key="3">
    <source>
        <dbReference type="Proteomes" id="UP000823935"/>
    </source>
</evidence>
<dbReference type="Gene3D" id="3.30.2010.10">
    <property type="entry name" value="Metalloproteases ('zincins'), catalytic domain"/>
    <property type="match status" value="1"/>
</dbReference>
<evidence type="ECO:0000259" key="1">
    <source>
        <dbReference type="Pfam" id="PF01863"/>
    </source>
</evidence>
<evidence type="ECO:0000313" key="2">
    <source>
        <dbReference type="EMBL" id="HIS30253.1"/>
    </source>
</evidence>
<organism evidence="2 3">
    <name type="scientific">Candidatus Limivivens intestinipullorum</name>
    <dbReference type="NCBI Taxonomy" id="2840858"/>
    <lineage>
        <taxon>Bacteria</taxon>
        <taxon>Bacillati</taxon>
        <taxon>Bacillota</taxon>
        <taxon>Clostridia</taxon>
        <taxon>Lachnospirales</taxon>
        <taxon>Lachnospiraceae</taxon>
        <taxon>Lachnospiraceae incertae sedis</taxon>
        <taxon>Candidatus Limivivens</taxon>
    </lineage>
</organism>
<dbReference type="Proteomes" id="UP000823935">
    <property type="component" value="Unassembled WGS sequence"/>
</dbReference>
<dbReference type="Pfam" id="PF01863">
    <property type="entry name" value="YgjP-like"/>
    <property type="match status" value="1"/>
</dbReference>
<dbReference type="CDD" id="cd07344">
    <property type="entry name" value="M48_yhfN_like"/>
    <property type="match status" value="1"/>
</dbReference>
<dbReference type="AlphaFoldDB" id="A0A9D1EQW4"/>
<dbReference type="InterPro" id="IPR002725">
    <property type="entry name" value="YgjP-like_metallopeptidase"/>
</dbReference>
<protein>
    <submittedName>
        <fullName evidence="2">M48 family metallopeptidase</fullName>
    </submittedName>
</protein>
<accession>A0A9D1EQW4</accession>